<dbReference type="Proteomes" id="UP000756346">
    <property type="component" value="Unassembled WGS sequence"/>
</dbReference>
<protein>
    <recommendedName>
        <fullName evidence="4">Ankyrin repeat-containing domain protein</fullName>
    </recommendedName>
</protein>
<evidence type="ECO:0000313" key="2">
    <source>
        <dbReference type="EMBL" id="KAH7039608.1"/>
    </source>
</evidence>
<organism evidence="2 3">
    <name type="scientific">Microdochium trichocladiopsis</name>
    <dbReference type="NCBI Taxonomy" id="1682393"/>
    <lineage>
        <taxon>Eukaryota</taxon>
        <taxon>Fungi</taxon>
        <taxon>Dikarya</taxon>
        <taxon>Ascomycota</taxon>
        <taxon>Pezizomycotina</taxon>
        <taxon>Sordariomycetes</taxon>
        <taxon>Xylariomycetidae</taxon>
        <taxon>Xylariales</taxon>
        <taxon>Microdochiaceae</taxon>
        <taxon>Microdochium</taxon>
    </lineage>
</organism>
<keyword evidence="1" id="KW-0040">ANK repeat</keyword>
<dbReference type="EMBL" id="JAGTJQ010000001">
    <property type="protein sequence ID" value="KAH7039608.1"/>
    <property type="molecule type" value="Genomic_DNA"/>
</dbReference>
<evidence type="ECO:0008006" key="4">
    <source>
        <dbReference type="Google" id="ProtNLM"/>
    </source>
</evidence>
<dbReference type="Pfam" id="PF12796">
    <property type="entry name" value="Ank_2"/>
    <property type="match status" value="1"/>
</dbReference>
<accession>A0A9P8YGL8</accession>
<feature type="repeat" description="ANK" evidence="1">
    <location>
        <begin position="33"/>
        <end position="66"/>
    </location>
</feature>
<keyword evidence="3" id="KW-1185">Reference proteome</keyword>
<gene>
    <name evidence="2" type="ORF">B0I36DRAFT_357016</name>
</gene>
<dbReference type="InterPro" id="IPR002110">
    <property type="entry name" value="Ankyrin_rpt"/>
</dbReference>
<dbReference type="Gene3D" id="1.25.40.20">
    <property type="entry name" value="Ankyrin repeat-containing domain"/>
    <property type="match status" value="1"/>
</dbReference>
<evidence type="ECO:0000256" key="1">
    <source>
        <dbReference type="PROSITE-ProRule" id="PRU00023"/>
    </source>
</evidence>
<dbReference type="AlphaFoldDB" id="A0A9P8YGL8"/>
<dbReference type="OrthoDB" id="19174at2759"/>
<dbReference type="RefSeq" id="XP_046017663.1">
    <property type="nucleotide sequence ID" value="XM_046157734.1"/>
</dbReference>
<sequence length="219" mass="23844">MTANPFLLAADNPAALLPLLRENPALASAQDDHGYSLVHAAASYNHLDLLRALIRQFNVDVDLRDEDQETALFVVETVEAAKLLVEELAADLTATGTEGRTAREKIAEEGEFPEVAEYLQSKESSLPAESLNGIHPAVPASSEADTTAALPNGMRVSMGTIEPGDEEAEVDPVLRRRIEELAEREDFHTEAGQAELRRLVEDAIGAGDYSDRNVRSRQE</sequence>
<dbReference type="SUPFAM" id="SSF48403">
    <property type="entry name" value="Ankyrin repeat"/>
    <property type="match status" value="1"/>
</dbReference>
<dbReference type="InterPro" id="IPR036770">
    <property type="entry name" value="Ankyrin_rpt-contain_sf"/>
</dbReference>
<dbReference type="GeneID" id="70187280"/>
<name>A0A9P8YGL8_9PEZI</name>
<comment type="caution">
    <text evidence="2">The sequence shown here is derived from an EMBL/GenBank/DDBJ whole genome shotgun (WGS) entry which is preliminary data.</text>
</comment>
<dbReference type="PROSITE" id="PS50088">
    <property type="entry name" value="ANK_REPEAT"/>
    <property type="match status" value="1"/>
</dbReference>
<proteinExistence type="predicted"/>
<evidence type="ECO:0000313" key="3">
    <source>
        <dbReference type="Proteomes" id="UP000756346"/>
    </source>
</evidence>
<reference evidence="2" key="1">
    <citation type="journal article" date="2021" name="Nat. Commun.">
        <title>Genetic determinants of endophytism in the Arabidopsis root mycobiome.</title>
        <authorList>
            <person name="Mesny F."/>
            <person name="Miyauchi S."/>
            <person name="Thiergart T."/>
            <person name="Pickel B."/>
            <person name="Atanasova L."/>
            <person name="Karlsson M."/>
            <person name="Huettel B."/>
            <person name="Barry K.W."/>
            <person name="Haridas S."/>
            <person name="Chen C."/>
            <person name="Bauer D."/>
            <person name="Andreopoulos W."/>
            <person name="Pangilinan J."/>
            <person name="LaButti K."/>
            <person name="Riley R."/>
            <person name="Lipzen A."/>
            <person name="Clum A."/>
            <person name="Drula E."/>
            <person name="Henrissat B."/>
            <person name="Kohler A."/>
            <person name="Grigoriev I.V."/>
            <person name="Martin F.M."/>
            <person name="Hacquard S."/>
        </authorList>
    </citation>
    <scope>NUCLEOTIDE SEQUENCE</scope>
    <source>
        <strain evidence="2">MPI-CAGE-CH-0230</strain>
    </source>
</reference>